<sequence length="105" mass="11808">MPIEELSERIISNEVTEGVTLLGGEPLQQAESLLPLLRAVRDAGKSVFLYTGYELDELDDAQSECIGLADIAVTGRYLEEQRDLHLTWRGSSNQQVRFLTDRYPP</sequence>
<dbReference type="AlphaFoldDB" id="A0A383ENP2"/>
<evidence type="ECO:0000313" key="1">
    <source>
        <dbReference type="EMBL" id="SVE58532.1"/>
    </source>
</evidence>
<name>A0A383ENP2_9ZZZZ</name>
<evidence type="ECO:0008006" key="2">
    <source>
        <dbReference type="Google" id="ProtNLM"/>
    </source>
</evidence>
<dbReference type="Gene3D" id="3.20.20.70">
    <property type="entry name" value="Aldolase class I"/>
    <property type="match status" value="1"/>
</dbReference>
<protein>
    <recommendedName>
        <fullName evidence="2">Radical SAM core domain-containing protein</fullName>
    </recommendedName>
</protein>
<reference evidence="1" key="1">
    <citation type="submission" date="2018-05" db="EMBL/GenBank/DDBJ databases">
        <authorList>
            <person name="Lanie J.A."/>
            <person name="Ng W.-L."/>
            <person name="Kazmierczak K.M."/>
            <person name="Andrzejewski T.M."/>
            <person name="Davidsen T.M."/>
            <person name="Wayne K.J."/>
            <person name="Tettelin H."/>
            <person name="Glass J.I."/>
            <person name="Rusch D."/>
            <person name="Podicherti R."/>
            <person name="Tsui H.-C.T."/>
            <person name="Winkler M.E."/>
        </authorList>
    </citation>
    <scope>NUCLEOTIDE SEQUENCE</scope>
</reference>
<dbReference type="Pfam" id="PF13353">
    <property type="entry name" value="Fer4_12"/>
    <property type="match status" value="1"/>
</dbReference>
<dbReference type="EMBL" id="UINC01227584">
    <property type="protein sequence ID" value="SVE58532.1"/>
    <property type="molecule type" value="Genomic_DNA"/>
</dbReference>
<accession>A0A383ENP2</accession>
<proteinExistence type="predicted"/>
<dbReference type="InterPro" id="IPR013785">
    <property type="entry name" value="Aldolase_TIM"/>
</dbReference>
<feature type="non-terminal residue" evidence="1">
    <location>
        <position position="105"/>
    </location>
</feature>
<gene>
    <name evidence="1" type="ORF">METZ01_LOCUS511386</name>
</gene>
<organism evidence="1">
    <name type="scientific">marine metagenome</name>
    <dbReference type="NCBI Taxonomy" id="408172"/>
    <lineage>
        <taxon>unclassified sequences</taxon>
        <taxon>metagenomes</taxon>
        <taxon>ecological metagenomes</taxon>
    </lineage>
</organism>